<sequence length="159" mass="18403">MNTEVSGPSFKVTREHTVGDAKKLLMMSVCSLCQTLGNNLDCSVEIAKEIKTYSIQIIGDHLMLFSVSLIDKEKFLAVELVSCLIPFSFDAIHYYTKIFNFFMRIRTEFVNQEKLQRKMYSSAPVDNSVKVRDWLLLPDDYFFYDLKPLPENIDKIIVI</sequence>
<protein>
    <submittedName>
        <fullName evidence="1">Uncharacterized protein</fullName>
    </submittedName>
</protein>
<evidence type="ECO:0000313" key="2">
    <source>
        <dbReference type="Proteomes" id="UP000022910"/>
    </source>
</evidence>
<dbReference type="Proteomes" id="UP000022910">
    <property type="component" value="Unassembled WGS sequence"/>
</dbReference>
<gene>
    <name evidence="1" type="ORF">RirG_218150</name>
</gene>
<organism evidence="1 2">
    <name type="scientific">Rhizophagus irregularis (strain DAOM 197198w)</name>
    <name type="common">Glomus intraradices</name>
    <dbReference type="NCBI Taxonomy" id="1432141"/>
    <lineage>
        <taxon>Eukaryota</taxon>
        <taxon>Fungi</taxon>
        <taxon>Fungi incertae sedis</taxon>
        <taxon>Mucoromycota</taxon>
        <taxon>Glomeromycotina</taxon>
        <taxon>Glomeromycetes</taxon>
        <taxon>Glomerales</taxon>
        <taxon>Glomeraceae</taxon>
        <taxon>Rhizophagus</taxon>
    </lineage>
</organism>
<name>A0A015JMR0_RHIIW</name>
<comment type="caution">
    <text evidence="1">The sequence shown here is derived from an EMBL/GenBank/DDBJ whole genome shotgun (WGS) entry which is preliminary data.</text>
</comment>
<reference evidence="1 2" key="1">
    <citation type="submission" date="2014-02" db="EMBL/GenBank/DDBJ databases">
        <title>Single nucleus genome sequencing reveals high similarity among nuclei of an endomycorrhizal fungus.</title>
        <authorList>
            <person name="Lin K."/>
            <person name="Geurts R."/>
            <person name="Zhang Z."/>
            <person name="Limpens E."/>
            <person name="Saunders D.G."/>
            <person name="Mu D."/>
            <person name="Pang E."/>
            <person name="Cao H."/>
            <person name="Cha H."/>
            <person name="Lin T."/>
            <person name="Zhou Q."/>
            <person name="Shang Y."/>
            <person name="Li Y."/>
            <person name="Ivanov S."/>
            <person name="Sharma T."/>
            <person name="Velzen R.V."/>
            <person name="Ruijter N.D."/>
            <person name="Aanen D.K."/>
            <person name="Win J."/>
            <person name="Kamoun S."/>
            <person name="Bisseling T."/>
            <person name="Huang S."/>
        </authorList>
    </citation>
    <scope>NUCLEOTIDE SEQUENCE [LARGE SCALE GENOMIC DNA]</scope>
    <source>
        <strain evidence="2">DAOM197198w</strain>
    </source>
</reference>
<dbReference type="HOGENOM" id="CLU_140516_0_0_1"/>
<dbReference type="AlphaFoldDB" id="A0A015JMR0"/>
<dbReference type="EMBL" id="JEMT01027783">
    <property type="protein sequence ID" value="EXX56224.1"/>
    <property type="molecule type" value="Genomic_DNA"/>
</dbReference>
<evidence type="ECO:0000313" key="1">
    <source>
        <dbReference type="EMBL" id="EXX56224.1"/>
    </source>
</evidence>
<keyword evidence="2" id="KW-1185">Reference proteome</keyword>
<proteinExistence type="predicted"/>
<dbReference type="OrthoDB" id="2404656at2759"/>
<accession>A0A015JMR0</accession>